<reference evidence="2 3" key="1">
    <citation type="submission" date="2015-07" db="EMBL/GenBank/DDBJ databases">
        <title>High-quality draft genome sequence of Oceanobacillus caeni HM6, a bacillus isolated from a human feces.</title>
        <authorList>
            <person name="Kumar J."/>
            <person name="Verma M.K."/>
            <person name="Pandey R."/>
            <person name="Bhambi M."/>
            <person name="Chauhan N."/>
        </authorList>
    </citation>
    <scope>NUCLEOTIDE SEQUENCE [LARGE SCALE GENOMIC DNA]</scope>
    <source>
        <strain evidence="2 3">HM6</strain>
    </source>
</reference>
<evidence type="ECO:0000313" key="3">
    <source>
        <dbReference type="Proteomes" id="UP000037854"/>
    </source>
</evidence>
<dbReference type="Gene3D" id="3.30.420.10">
    <property type="entry name" value="Ribonuclease H-like superfamily/Ribonuclease H"/>
    <property type="match status" value="1"/>
</dbReference>
<dbReference type="EC" id="3.1.26.4" evidence="2"/>
<dbReference type="RefSeq" id="WP_060667744.1">
    <property type="nucleotide sequence ID" value="NZ_JAHHXM010000001.1"/>
</dbReference>
<gene>
    <name evidence="2" type="primary">rnhA</name>
    <name evidence="2" type="ORF">AFL42_02605</name>
</gene>
<keyword evidence="2" id="KW-0378">Hydrolase</keyword>
<dbReference type="GO" id="GO:0004523">
    <property type="term" value="F:RNA-DNA hybrid ribonuclease activity"/>
    <property type="evidence" value="ECO:0007669"/>
    <property type="project" value="UniProtKB-EC"/>
</dbReference>
<dbReference type="PANTHER" id="PTHR47723:SF19">
    <property type="entry name" value="POLYNUCLEOTIDYL TRANSFERASE, RIBONUCLEASE H-LIKE SUPERFAMILY PROTEIN"/>
    <property type="match status" value="1"/>
</dbReference>
<comment type="caution">
    <text evidence="2">The sequence shown here is derived from an EMBL/GenBank/DDBJ whole genome shotgun (WGS) entry which is preliminary data.</text>
</comment>
<proteinExistence type="predicted"/>
<organism evidence="2 3">
    <name type="scientific">Oceanobacillus caeni</name>
    <dbReference type="NCBI Taxonomy" id="405946"/>
    <lineage>
        <taxon>Bacteria</taxon>
        <taxon>Bacillati</taxon>
        <taxon>Bacillota</taxon>
        <taxon>Bacilli</taxon>
        <taxon>Bacillales</taxon>
        <taxon>Bacillaceae</taxon>
        <taxon>Oceanobacillus</taxon>
    </lineage>
</organism>
<accession>A0ABR5MN01</accession>
<dbReference type="InterPro" id="IPR053151">
    <property type="entry name" value="RNase_H-like"/>
</dbReference>
<dbReference type="InterPro" id="IPR012337">
    <property type="entry name" value="RNaseH-like_sf"/>
</dbReference>
<name>A0ABR5MN01_9BACI</name>
<evidence type="ECO:0000313" key="2">
    <source>
        <dbReference type="EMBL" id="KPH77863.1"/>
    </source>
</evidence>
<dbReference type="SUPFAM" id="SSF53098">
    <property type="entry name" value="Ribonuclease H-like"/>
    <property type="match status" value="1"/>
</dbReference>
<dbReference type="PANTHER" id="PTHR47723">
    <property type="entry name" value="OS05G0353850 PROTEIN"/>
    <property type="match status" value="1"/>
</dbReference>
<dbReference type="CDD" id="cd09279">
    <property type="entry name" value="RNase_HI_like"/>
    <property type="match status" value="1"/>
</dbReference>
<dbReference type="EMBL" id="LGTK01000005">
    <property type="protein sequence ID" value="KPH77863.1"/>
    <property type="molecule type" value="Genomic_DNA"/>
</dbReference>
<keyword evidence="3" id="KW-1185">Reference proteome</keyword>
<dbReference type="InterPro" id="IPR036397">
    <property type="entry name" value="RNaseH_sf"/>
</dbReference>
<dbReference type="Proteomes" id="UP000037854">
    <property type="component" value="Unassembled WGS sequence"/>
</dbReference>
<dbReference type="PROSITE" id="PS50879">
    <property type="entry name" value="RNASE_H_1"/>
    <property type="match status" value="1"/>
</dbReference>
<dbReference type="Pfam" id="PF00075">
    <property type="entry name" value="RNase_H"/>
    <property type="match status" value="1"/>
</dbReference>
<dbReference type="InterPro" id="IPR002156">
    <property type="entry name" value="RNaseH_domain"/>
</dbReference>
<feature type="domain" description="RNase H type-1" evidence="1">
    <location>
        <begin position="1"/>
        <end position="127"/>
    </location>
</feature>
<sequence length="130" mass="14787">MIEIYTDGASSGNPGPSGAGIYIKANKKQYEYAIPLKDLSNHEAEFYAVIKALEICKNEFPGEILSFRSDSQIVVNTIDRDYTKNKTFLPLLEKVRELSTHFAYVFIKWIPEKQNGNADRLARKAIQDQK</sequence>
<evidence type="ECO:0000259" key="1">
    <source>
        <dbReference type="PROSITE" id="PS50879"/>
    </source>
</evidence>
<protein>
    <submittedName>
        <fullName evidence="2">Ribonuclease H</fullName>
        <ecNumber evidence="2">3.1.26.4</ecNumber>
    </submittedName>
</protein>